<evidence type="ECO:0000313" key="4">
    <source>
        <dbReference type="EMBL" id="KAJ7962498.1"/>
    </source>
</evidence>
<name>A0AAD7LQT1_QUISA</name>
<keyword evidence="2" id="KW-0812">Transmembrane</keyword>
<feature type="domain" description="Nucleotide-diphospho-sugar transferase" evidence="3">
    <location>
        <begin position="115"/>
        <end position="332"/>
    </location>
</feature>
<evidence type="ECO:0000256" key="2">
    <source>
        <dbReference type="RuleBase" id="RU363055"/>
    </source>
</evidence>
<dbReference type="EC" id="2.4.2.-" evidence="2"/>
<dbReference type="EMBL" id="JARAOO010000007">
    <property type="protein sequence ID" value="KAJ7962498.1"/>
    <property type="molecule type" value="Genomic_DNA"/>
</dbReference>
<organism evidence="4 5">
    <name type="scientific">Quillaja saponaria</name>
    <name type="common">Soap bark tree</name>
    <dbReference type="NCBI Taxonomy" id="32244"/>
    <lineage>
        <taxon>Eukaryota</taxon>
        <taxon>Viridiplantae</taxon>
        <taxon>Streptophyta</taxon>
        <taxon>Embryophyta</taxon>
        <taxon>Tracheophyta</taxon>
        <taxon>Spermatophyta</taxon>
        <taxon>Magnoliopsida</taxon>
        <taxon>eudicotyledons</taxon>
        <taxon>Gunneridae</taxon>
        <taxon>Pentapetalae</taxon>
        <taxon>rosids</taxon>
        <taxon>fabids</taxon>
        <taxon>Fabales</taxon>
        <taxon>Quillajaceae</taxon>
        <taxon>Quillaja</taxon>
    </lineage>
</organism>
<dbReference type="InterPro" id="IPR005069">
    <property type="entry name" value="Nucl-diP-sugar_transferase"/>
</dbReference>
<keyword evidence="5" id="KW-1185">Reference proteome</keyword>
<keyword evidence="2" id="KW-0333">Golgi apparatus</keyword>
<dbReference type="PANTHER" id="PTHR47032:SF1">
    <property type="entry name" value="UDP-D-XYLOSE:L-FUCOSE ALPHA-1,3-D-XYLOSYLTRANSFERASE-RELATED"/>
    <property type="match status" value="1"/>
</dbReference>
<dbReference type="KEGG" id="qsa:O6P43_017713"/>
<dbReference type="SUPFAM" id="SSF53448">
    <property type="entry name" value="Nucleotide-diphospho-sugar transferases"/>
    <property type="match status" value="1"/>
</dbReference>
<keyword evidence="2" id="KW-0808">Transferase</keyword>
<dbReference type="InterPro" id="IPR029044">
    <property type="entry name" value="Nucleotide-diphossugar_trans"/>
</dbReference>
<dbReference type="PANTHER" id="PTHR47032">
    <property type="entry name" value="UDP-D-XYLOSE:L-FUCOSE ALPHA-1,3-D-XYLOSYLTRANSFERASE-RELATED"/>
    <property type="match status" value="1"/>
</dbReference>
<keyword evidence="2" id="KW-0735">Signal-anchor</keyword>
<gene>
    <name evidence="4" type="ORF">O6P43_017713</name>
</gene>
<accession>A0AAD7LQT1</accession>
<keyword evidence="2" id="KW-0961">Cell wall biogenesis/degradation</keyword>
<dbReference type="Pfam" id="PF03407">
    <property type="entry name" value="Nucleotid_trans"/>
    <property type="match status" value="1"/>
</dbReference>
<dbReference type="GO" id="GO:0000139">
    <property type="term" value="C:Golgi membrane"/>
    <property type="evidence" value="ECO:0007669"/>
    <property type="project" value="UniProtKB-SubCell"/>
</dbReference>
<dbReference type="InterPro" id="IPR052636">
    <property type="entry name" value="UDP-D-xylose:L-fucose_XylT"/>
</dbReference>
<sequence length="353" mass="40371">MTSIISLLLYYLVFGVKLKFPTYAPQILDIVMDVFGSLSMASLVSLLLPKSWWFIRYGSYVILLVGDLHQMLKILNDRQVHGIVRMQPQPPPLLPETFTAVTFNTEISSVAQQKHQDKVLVIAEDYTTLYKVNEHWPGHAVLFQPALDAESTQNFGSEDFINIASRRRLLLLQILDLGYNVMYNDVDMVWLADPFPYLQGNHDVYFTDDMAAVKPLNHSHNLPPPGKEGRTNICSCMIFLRPTNGAKLEISKWIEELQIQPRSKAMKSNDQPAFNLALNKTAGEVDLYLLPQAAFPTGKLYFKNKSWVQETKGMHVIIHNYYITGFRKKIKLFRKFGLWLVDNHSIQSPLGKL</sequence>
<comment type="similarity">
    <text evidence="1 2">Belongs to the glycosyltransferase 77 family.</text>
</comment>
<keyword evidence="2" id="KW-0328">Glycosyltransferase</keyword>
<dbReference type="Proteomes" id="UP001163823">
    <property type="component" value="Chromosome 7"/>
</dbReference>
<reference evidence="4" key="1">
    <citation type="journal article" date="2023" name="Science">
        <title>Elucidation of the pathway for biosynthesis of saponin adjuvants from the soapbark tree.</title>
        <authorList>
            <person name="Reed J."/>
            <person name="Orme A."/>
            <person name="El-Demerdash A."/>
            <person name="Owen C."/>
            <person name="Martin L.B.B."/>
            <person name="Misra R.C."/>
            <person name="Kikuchi S."/>
            <person name="Rejzek M."/>
            <person name="Martin A.C."/>
            <person name="Harkess A."/>
            <person name="Leebens-Mack J."/>
            <person name="Louveau T."/>
            <person name="Stephenson M.J."/>
            <person name="Osbourn A."/>
        </authorList>
    </citation>
    <scope>NUCLEOTIDE SEQUENCE</scope>
    <source>
        <strain evidence="4">S10</strain>
    </source>
</reference>
<evidence type="ECO:0000256" key="1">
    <source>
        <dbReference type="ARBA" id="ARBA00007033"/>
    </source>
</evidence>
<dbReference type="AlphaFoldDB" id="A0AAD7LQT1"/>
<evidence type="ECO:0000259" key="3">
    <source>
        <dbReference type="Pfam" id="PF03407"/>
    </source>
</evidence>
<proteinExistence type="inferred from homology"/>
<comment type="subcellular location">
    <subcellularLocation>
        <location evidence="2">Golgi apparatus membrane</location>
        <topology evidence="2">Single-pass type II membrane protein</topology>
    </subcellularLocation>
</comment>
<evidence type="ECO:0000313" key="5">
    <source>
        <dbReference type="Proteomes" id="UP001163823"/>
    </source>
</evidence>
<dbReference type="GO" id="GO:0035252">
    <property type="term" value="F:UDP-xylosyltransferase activity"/>
    <property type="evidence" value="ECO:0007669"/>
    <property type="project" value="TreeGrafter"/>
</dbReference>
<dbReference type="GO" id="GO:0010306">
    <property type="term" value="P:rhamnogalacturonan II biosynthetic process"/>
    <property type="evidence" value="ECO:0007669"/>
    <property type="project" value="TreeGrafter"/>
</dbReference>
<comment type="caution">
    <text evidence="4">The sequence shown here is derived from an EMBL/GenBank/DDBJ whole genome shotgun (WGS) entry which is preliminary data.</text>
</comment>
<protein>
    <recommendedName>
        <fullName evidence="2">Glycosyltransferase</fullName>
        <ecNumber evidence="2">2.4.2.-</ecNumber>
    </recommendedName>
</protein>